<feature type="domain" description="Methyltransferase small" evidence="6">
    <location>
        <begin position="107"/>
        <end position="204"/>
    </location>
</feature>
<dbReference type="InterPro" id="IPR007848">
    <property type="entry name" value="Small_mtfrase_dom"/>
</dbReference>
<dbReference type="GO" id="GO:0003676">
    <property type="term" value="F:nucleic acid binding"/>
    <property type="evidence" value="ECO:0007669"/>
    <property type="project" value="InterPro"/>
</dbReference>
<gene>
    <name evidence="8" type="primary">prmC</name>
    <name evidence="8" type="ORF">SanaruYs_27950</name>
</gene>
<evidence type="ECO:0000313" key="8">
    <source>
        <dbReference type="EMBL" id="GCC52558.1"/>
    </source>
</evidence>
<dbReference type="EMBL" id="BHXQ01000005">
    <property type="protein sequence ID" value="GCC52558.1"/>
    <property type="molecule type" value="Genomic_DNA"/>
</dbReference>
<dbReference type="InterPro" id="IPR002052">
    <property type="entry name" value="DNA_methylase_N6_adenine_CS"/>
</dbReference>
<dbReference type="GO" id="GO:0102559">
    <property type="term" value="F:peptide chain release factor N(5)-glutamine methyltransferase activity"/>
    <property type="evidence" value="ECO:0007669"/>
    <property type="project" value="UniProtKB-EC"/>
</dbReference>
<name>A0A401UCD5_9BACT</name>
<evidence type="ECO:0000256" key="1">
    <source>
        <dbReference type="ARBA" id="ARBA00012771"/>
    </source>
</evidence>
<dbReference type="Proteomes" id="UP000288227">
    <property type="component" value="Unassembled WGS sequence"/>
</dbReference>
<dbReference type="PANTHER" id="PTHR18895:SF74">
    <property type="entry name" value="MTRF1L RELEASE FACTOR GLUTAMINE METHYLTRANSFERASE"/>
    <property type="match status" value="1"/>
</dbReference>
<proteinExistence type="predicted"/>
<accession>A0A401UCD5</accession>
<dbReference type="InterPro" id="IPR029063">
    <property type="entry name" value="SAM-dependent_MTases_sf"/>
</dbReference>
<evidence type="ECO:0000313" key="9">
    <source>
        <dbReference type="Proteomes" id="UP000288227"/>
    </source>
</evidence>
<dbReference type="AlphaFoldDB" id="A0A401UCD5"/>
<keyword evidence="2 8" id="KW-0489">Methyltransferase</keyword>
<keyword evidence="3 8" id="KW-0808">Transferase</keyword>
<dbReference type="InterPro" id="IPR040758">
    <property type="entry name" value="PrmC_N"/>
</dbReference>
<dbReference type="Pfam" id="PF17827">
    <property type="entry name" value="PrmC_N"/>
    <property type="match status" value="1"/>
</dbReference>
<dbReference type="PANTHER" id="PTHR18895">
    <property type="entry name" value="HEMK METHYLTRANSFERASE"/>
    <property type="match status" value="1"/>
</dbReference>
<sequence length="290" mass="32687">MSWTIVSIAKLMNAKVLFDNIVKEITIPESSDEIQSIAFLIMEKLYGTDRTRILAQQEISDPQKEVLDAIIKRVNTEEPVQYILNEAYFYGRTFFVDASVLIPRTETELLIELVVAEYGHKKNVSILDVGTGSGCIAVTLAKEMPGAEIFALDVSNEAIATARKNADQLEATVYFDQVNFLEQKTQHKNLTAIVSNPPYIMHAEKNLMRNNVLKYEPHVAMFVPDTDPLIFYTEIARQGLDALAPDGKIFVEINEQLGKMMCDMFESFGYTKTSIVKDLFGKERIVTASR</sequence>
<keyword evidence="9" id="KW-1185">Reference proteome</keyword>
<dbReference type="InterPro" id="IPR019874">
    <property type="entry name" value="RF_methyltr_PrmC"/>
</dbReference>
<evidence type="ECO:0000256" key="3">
    <source>
        <dbReference type="ARBA" id="ARBA00022679"/>
    </source>
</evidence>
<feature type="domain" description="Release factor glutamine methyltransferase N-terminal" evidence="7">
    <location>
        <begin position="35"/>
        <end position="84"/>
    </location>
</feature>
<evidence type="ECO:0000259" key="6">
    <source>
        <dbReference type="Pfam" id="PF05175"/>
    </source>
</evidence>
<keyword evidence="4" id="KW-0949">S-adenosyl-L-methionine</keyword>
<dbReference type="PROSITE" id="PS00092">
    <property type="entry name" value="N6_MTASE"/>
    <property type="match status" value="1"/>
</dbReference>
<protein>
    <recommendedName>
        <fullName evidence="1">peptide chain release factor N(5)-glutamine methyltransferase</fullName>
        <ecNumber evidence="1">2.1.1.297</ecNumber>
    </recommendedName>
</protein>
<dbReference type="GO" id="GO:0032259">
    <property type="term" value="P:methylation"/>
    <property type="evidence" value="ECO:0007669"/>
    <property type="project" value="UniProtKB-KW"/>
</dbReference>
<evidence type="ECO:0000259" key="7">
    <source>
        <dbReference type="Pfam" id="PF17827"/>
    </source>
</evidence>
<dbReference type="Gene3D" id="3.40.50.150">
    <property type="entry name" value="Vaccinia Virus protein VP39"/>
    <property type="match status" value="1"/>
</dbReference>
<evidence type="ECO:0000256" key="5">
    <source>
        <dbReference type="ARBA" id="ARBA00048391"/>
    </source>
</evidence>
<evidence type="ECO:0000256" key="4">
    <source>
        <dbReference type="ARBA" id="ARBA00022691"/>
    </source>
</evidence>
<dbReference type="Gene3D" id="1.10.8.10">
    <property type="entry name" value="DNA helicase RuvA subunit, C-terminal domain"/>
    <property type="match status" value="1"/>
</dbReference>
<comment type="catalytic activity">
    <reaction evidence="5">
        <text>L-glutaminyl-[peptide chain release factor] + S-adenosyl-L-methionine = N(5)-methyl-L-glutaminyl-[peptide chain release factor] + S-adenosyl-L-homocysteine + H(+)</text>
        <dbReference type="Rhea" id="RHEA:42896"/>
        <dbReference type="Rhea" id="RHEA-COMP:10271"/>
        <dbReference type="Rhea" id="RHEA-COMP:10272"/>
        <dbReference type="ChEBI" id="CHEBI:15378"/>
        <dbReference type="ChEBI" id="CHEBI:30011"/>
        <dbReference type="ChEBI" id="CHEBI:57856"/>
        <dbReference type="ChEBI" id="CHEBI:59789"/>
        <dbReference type="ChEBI" id="CHEBI:61891"/>
        <dbReference type="EC" id="2.1.1.297"/>
    </reaction>
</comment>
<dbReference type="InterPro" id="IPR004556">
    <property type="entry name" value="HemK-like"/>
</dbReference>
<dbReference type="EC" id="2.1.1.297" evidence="1"/>
<organism evidence="8 9">
    <name type="scientific">Chryseotalea sanaruensis</name>
    <dbReference type="NCBI Taxonomy" id="2482724"/>
    <lineage>
        <taxon>Bacteria</taxon>
        <taxon>Pseudomonadati</taxon>
        <taxon>Bacteroidota</taxon>
        <taxon>Cytophagia</taxon>
        <taxon>Cytophagales</taxon>
        <taxon>Chryseotaleaceae</taxon>
        <taxon>Chryseotalea</taxon>
    </lineage>
</organism>
<dbReference type="Pfam" id="PF05175">
    <property type="entry name" value="MTS"/>
    <property type="match status" value="1"/>
</dbReference>
<reference evidence="8 9" key="1">
    <citation type="submission" date="2018-11" db="EMBL/GenBank/DDBJ databases">
        <title>Chryseotalea sanarue gen. nov., sp., nov., a member of the family Cytophagaceae, isolated from a brackish lake in Hamamatsu Japan.</title>
        <authorList>
            <person name="Maejima Y."/>
            <person name="Iino T."/>
            <person name="Muraguchi Y."/>
            <person name="Fukuda K."/>
            <person name="Ohkuma M."/>
            <person name="Moriuchi R."/>
            <person name="Dohra H."/>
            <person name="Kimbara K."/>
            <person name="Shintani M."/>
        </authorList>
    </citation>
    <scope>NUCLEOTIDE SEQUENCE [LARGE SCALE GENOMIC DNA]</scope>
    <source>
        <strain evidence="8 9">Ys</strain>
    </source>
</reference>
<comment type="caution">
    <text evidence="8">The sequence shown here is derived from an EMBL/GenBank/DDBJ whole genome shotgun (WGS) entry which is preliminary data.</text>
</comment>
<dbReference type="SUPFAM" id="SSF53335">
    <property type="entry name" value="S-adenosyl-L-methionine-dependent methyltransferases"/>
    <property type="match status" value="1"/>
</dbReference>
<dbReference type="NCBIfam" id="TIGR03534">
    <property type="entry name" value="RF_mod_PrmC"/>
    <property type="match status" value="1"/>
</dbReference>
<dbReference type="NCBIfam" id="TIGR00536">
    <property type="entry name" value="hemK_fam"/>
    <property type="match status" value="1"/>
</dbReference>
<evidence type="ECO:0000256" key="2">
    <source>
        <dbReference type="ARBA" id="ARBA00022603"/>
    </source>
</evidence>
<dbReference type="CDD" id="cd02440">
    <property type="entry name" value="AdoMet_MTases"/>
    <property type="match status" value="1"/>
</dbReference>
<dbReference type="InterPro" id="IPR050320">
    <property type="entry name" value="N5-glutamine_MTase"/>
</dbReference>